<dbReference type="InterPro" id="IPR035398">
    <property type="entry name" value="Bac_rhamnosid_C"/>
</dbReference>
<dbReference type="Pfam" id="PF08531">
    <property type="entry name" value="Bac_rhamnosid_N"/>
    <property type="match status" value="1"/>
</dbReference>
<dbReference type="GO" id="GO:0016787">
    <property type="term" value="F:hydrolase activity"/>
    <property type="evidence" value="ECO:0007669"/>
    <property type="project" value="UniProtKB-KW"/>
</dbReference>
<evidence type="ECO:0000256" key="2">
    <source>
        <dbReference type="ARBA" id="ARBA00012652"/>
    </source>
</evidence>
<dbReference type="RefSeq" id="WP_186854599.1">
    <property type="nucleotide sequence ID" value="NZ_JACOPG010000004.1"/>
</dbReference>
<dbReference type="Gene3D" id="2.60.40.10">
    <property type="entry name" value="Immunoglobulins"/>
    <property type="match status" value="1"/>
</dbReference>
<dbReference type="InterPro" id="IPR016007">
    <property type="entry name" value="Alpha_rhamnosid"/>
</dbReference>
<reference evidence="8 9" key="1">
    <citation type="submission" date="2020-08" db="EMBL/GenBank/DDBJ databases">
        <title>Genome public.</title>
        <authorList>
            <person name="Liu C."/>
            <person name="Sun Q."/>
        </authorList>
    </citation>
    <scope>NUCLEOTIDE SEQUENCE [LARGE SCALE GENOMIC DNA]</scope>
    <source>
        <strain evidence="8 9">NSJ-9</strain>
    </source>
</reference>
<comment type="caution">
    <text evidence="8">The sequence shown here is derived from an EMBL/GenBank/DDBJ whole genome shotgun (WGS) entry which is preliminary data.</text>
</comment>
<evidence type="ECO:0000313" key="9">
    <source>
        <dbReference type="Proteomes" id="UP000643810"/>
    </source>
</evidence>
<evidence type="ECO:0000259" key="7">
    <source>
        <dbReference type="Pfam" id="PF17390"/>
    </source>
</evidence>
<dbReference type="InterPro" id="IPR013783">
    <property type="entry name" value="Ig-like_fold"/>
</dbReference>
<dbReference type="InterPro" id="IPR008928">
    <property type="entry name" value="6-hairpin_glycosidase_sf"/>
</dbReference>
<dbReference type="Pfam" id="PF17390">
    <property type="entry name" value="Bac_rhamnosid_C"/>
    <property type="match status" value="1"/>
</dbReference>
<dbReference type="Gene3D" id="2.60.120.260">
    <property type="entry name" value="Galactose-binding domain-like"/>
    <property type="match status" value="2"/>
</dbReference>
<sequence>MKLHELKVLHRNQPVIDEMPEFSWKIESDAQNELQEKYQIIVKDAQKTVWDSGIVVSPKQNFIKYQGDMLASCVDYTWSVKVWDNHGDMAEKTSAFTTAFLDKKDWKACWVECPFTRKAANEYKFGATYPAVMFTRKISLNRKVKKAVLYASAHGVYRLYVNGKRPDNREMAPEFTPYDRLMYYQTYDVTELLQDAENILEMYVGDGWYFSAQARPVMKEHHEEPSVIYQMRVEYEDESREWFFSDGSETCRTDYIVYSDLYQGEKQDFTLEKQEEQPVNIKDYGYEFLKAQPLDPVIPYRLIPAIDLMVTPAGEMVVDFGQVMAGRARIHVDVPQGQQVVFEYFETLDENENYINTMFAPQKDTVVSDGRPIEHEALFTFHGFRYIRVTGMPDARKEDFTAVLLTSQKENAGDFVCSDERLNRLYQNIRWSQYSNMMSVPTDCPSREKAGWTGDILIYARTAMLNEQMTPFLKSWLHSVRMDQTADGTVMIVSPYMQLYDGMLRNVCQTFGDADITGVAGWSDAIVWVPYDMYQMTGDTSVLTENYDAMKKWADNIIRTASQKEGTWGIPKEYDEKIWDTGFHFGEWLVPSRPNTTGDPYGMCKESAFYIAPFFGYMTMVKMREICHILEDEEMSSYYGGIAAKMKQAIVGGIIRRDMLPDYLMGAYVLAFAFDLVPDDLKEAYKEKLISLVKKNGNCLDTGFLATPYLMDVLCQLGEEKLAYEILWQDKRPSWLYEVDHGATTIWEGWDADDAKHTGAYISYNHYAFGCVYDWICRYVAGIDTDTPGYSHIIIRPNMDDRLTQCKCTYVSEAGPITVEWTQDVLDVQIPCNASATVYWKGQIKNIGSGKYRF</sequence>
<dbReference type="InterPro" id="IPR012341">
    <property type="entry name" value="6hp_glycosidase-like_sf"/>
</dbReference>
<evidence type="ECO:0000256" key="1">
    <source>
        <dbReference type="ARBA" id="ARBA00001445"/>
    </source>
</evidence>
<dbReference type="EC" id="3.2.1.40" evidence="2"/>
<dbReference type="Pfam" id="PF05592">
    <property type="entry name" value="Bac_rhamnosid"/>
    <property type="match status" value="1"/>
</dbReference>
<feature type="domain" description="Alpha-L-rhamnosidase six-hairpin glycosidase" evidence="6">
    <location>
        <begin position="411"/>
        <end position="780"/>
    </location>
</feature>
<evidence type="ECO:0000259" key="4">
    <source>
        <dbReference type="Pfam" id="PF05592"/>
    </source>
</evidence>
<dbReference type="InterPro" id="IPR013737">
    <property type="entry name" value="Bac_rhamnosid_N"/>
</dbReference>
<dbReference type="Pfam" id="PF25788">
    <property type="entry name" value="Ig_Rha78A_N"/>
    <property type="match status" value="1"/>
</dbReference>
<protein>
    <recommendedName>
        <fullName evidence="2">alpha-L-rhamnosidase</fullName>
        <ecNumber evidence="2">3.2.1.40</ecNumber>
    </recommendedName>
</protein>
<dbReference type="PANTHER" id="PTHR33307:SF6">
    <property type="entry name" value="ALPHA-RHAMNOSIDASE (EUROFUNG)-RELATED"/>
    <property type="match status" value="1"/>
</dbReference>
<dbReference type="InterPro" id="IPR035396">
    <property type="entry name" value="Bac_rhamnosid6H"/>
</dbReference>
<evidence type="ECO:0000313" key="8">
    <source>
        <dbReference type="EMBL" id="MBC5686986.1"/>
    </source>
</evidence>
<dbReference type="InterPro" id="IPR008902">
    <property type="entry name" value="Rhamnosid_concanavalin"/>
</dbReference>
<gene>
    <name evidence="8" type="ORF">H8R94_10280</name>
</gene>
<keyword evidence="3 8" id="KW-0378">Hydrolase</keyword>
<evidence type="ECO:0000259" key="6">
    <source>
        <dbReference type="Pfam" id="PF17389"/>
    </source>
</evidence>
<dbReference type="Proteomes" id="UP000643810">
    <property type="component" value="Unassembled WGS sequence"/>
</dbReference>
<dbReference type="SUPFAM" id="SSF48208">
    <property type="entry name" value="Six-hairpin glycosidases"/>
    <property type="match status" value="1"/>
</dbReference>
<feature type="domain" description="Bacterial alpha-L-rhamnosidase N-terminal" evidence="5">
    <location>
        <begin position="143"/>
        <end position="275"/>
    </location>
</feature>
<organism evidence="8 9">
    <name type="scientific">Roseburia lenta</name>
    <dbReference type="NCBI Taxonomy" id="2763061"/>
    <lineage>
        <taxon>Bacteria</taxon>
        <taxon>Bacillati</taxon>
        <taxon>Bacillota</taxon>
        <taxon>Clostridia</taxon>
        <taxon>Lachnospirales</taxon>
        <taxon>Lachnospiraceae</taxon>
        <taxon>Roseburia</taxon>
    </lineage>
</organism>
<feature type="domain" description="Alpha-L-rhamnosidase C-terminal" evidence="7">
    <location>
        <begin position="782"/>
        <end position="842"/>
    </location>
</feature>
<keyword evidence="9" id="KW-1185">Reference proteome</keyword>
<evidence type="ECO:0000256" key="3">
    <source>
        <dbReference type="ARBA" id="ARBA00022801"/>
    </source>
</evidence>
<dbReference type="PANTHER" id="PTHR33307">
    <property type="entry name" value="ALPHA-RHAMNOSIDASE (EUROFUNG)"/>
    <property type="match status" value="1"/>
</dbReference>
<accession>A0ABR7GI82</accession>
<proteinExistence type="predicted"/>
<dbReference type="EMBL" id="JACOPG010000004">
    <property type="protein sequence ID" value="MBC5686986.1"/>
    <property type="molecule type" value="Genomic_DNA"/>
</dbReference>
<dbReference type="Gene3D" id="2.60.420.10">
    <property type="entry name" value="Maltose phosphorylase, domain 3"/>
    <property type="match status" value="1"/>
</dbReference>
<name>A0ABR7GI82_9FIRM</name>
<comment type="catalytic activity">
    <reaction evidence="1">
        <text>Hydrolysis of terminal non-reducing alpha-L-rhamnose residues in alpha-L-rhamnosides.</text>
        <dbReference type="EC" id="3.2.1.40"/>
    </reaction>
</comment>
<dbReference type="Pfam" id="PF17389">
    <property type="entry name" value="Bac_rhamnosid6H"/>
    <property type="match status" value="1"/>
</dbReference>
<evidence type="ECO:0000259" key="5">
    <source>
        <dbReference type="Pfam" id="PF08531"/>
    </source>
</evidence>
<dbReference type="Gene3D" id="1.50.10.10">
    <property type="match status" value="1"/>
</dbReference>
<feature type="domain" description="Alpha-L-rhamnosidase concanavalin-like" evidence="4">
    <location>
        <begin position="311"/>
        <end position="404"/>
    </location>
</feature>